<keyword evidence="3" id="KW-1185">Reference proteome</keyword>
<reference evidence="2 3" key="1">
    <citation type="journal article" date="2018" name="BMC Genomics">
        <title>Genomic comparison of Trypanosoma conorhini and Trypanosoma rangeli to Trypanosoma cruzi strains of high and low virulence.</title>
        <authorList>
            <person name="Bradwell K.R."/>
            <person name="Koparde V.N."/>
            <person name="Matveyev A.V."/>
            <person name="Serrano M.G."/>
            <person name="Alves J.M."/>
            <person name="Parikh H."/>
            <person name="Huang B."/>
            <person name="Lee V."/>
            <person name="Espinosa-Alvarez O."/>
            <person name="Ortiz P.A."/>
            <person name="Costa-Martins A.G."/>
            <person name="Teixeira M.M."/>
            <person name="Buck G.A."/>
        </authorList>
    </citation>
    <scope>NUCLEOTIDE SEQUENCE [LARGE SCALE GENOMIC DNA]</scope>
    <source>
        <strain evidence="2 3">AM80</strain>
    </source>
</reference>
<dbReference type="OrthoDB" id="250029at2759"/>
<sequence length="2201" mass="235027">MLHFRAVKASVWDGGDEATCAALPLAWRHASRTPSSSCPPQSTSAGHGLEVAPGVYERLVGIEFIGSCYTSGSLQETVLTFRSSEGRCVLDSALAATAATSSSSSSSSFATGEIDVCDGGGGGGRGGGATLSVVYFMTLLVASCNGSDTSIEAVRCAFCGAEDDRAAPEAYAADTAPPSPCTLEEALMDREPDLLLQYLWDLLQSGTCPLEQDTEGSFLSPTAASASYAPTSSSSFQLIDRTPLLLRAGVLDVVQASLTTPPSCMPTSAPPTTAAMTPTRMRPNEASGHSCAAGGARGGSCEEAAAAGTAYHGLMLSFTERLETRTAVAAMPEGERHHERRSFASLRRFLQRRTDAAAAAPLAAATDEACDMAPYRYFVWLHVVGTGLFYEATVTEKISVPLSVHVAGLTTTAASSRSTSTTRCRGLAGEAAAQGHEEVGSKAEKEEERDPLGRATTSTPAPRQASLQSDVPPGEAGGLTVVSLPANAFFQAGYFLKRKATDATQQRGERGVTTTFYWISACDYAKQGLQVKEVSYVQEGDTSSGAGAFRFIGFKGESRHQKQQHARGRQGGRPTSAPFAVVERRTLEVRSAAQWSLAQYPKWHHWDPVTQRLSFWAAFPTYDKLRIVAFHGHPDQRRCEFERNIPRRRHTFSSAPFSAADASLARHDDVAEVTRMPMPLVVERGFGVSGAPTDTPRSAVLRSGAVLLEPWGTACCSALSRMHLTLVPVQYEDGARDSILCEQIFLSCDESRTAASREALQQGIDVSQCVSTGAVNDTDDRRDCSRTQEQLSMTAQLGDGTHIVRCVEHPPSDAHREAGGTVASAPQPPRPATCTVAVVEPGPPAILCTITALRNYVDAVKVTIPLTPDERCRITYDTRVSFLFIKGMIAIYLPGVCVHYVDVHHMDTPPRYLFGVRLHPPAYARSEALSAVIGVAATPAPLVSYLPVPFGRWLYVPGTVILFEAALHPSSVWRFIRRYLIRRRLCRVRASGVPAVGVSVITPHGCEGACERCDRPCEAGDGNSPRDFAWQRLAPVAPTPCDTPAAVATFLQPAPLHFAVHVALTHLQPLQQQGENDVSVDSPLSSAPPQRCREPAPSSSERFHPPASASSLQGWEEIWAARDAQLERVFAAYLSSDMWRDISVELLSVLVLSEAYARVRAVCCWRPAHIWKEGAAEASSVNGDTSASTAAAMGLCSPYFVCLPLWDPAGLAAEETQYRREFAAFYRAWRLHQQRQRQDEEEEEEAGMMHMVSESGSLPHGGMSPAATRQLQEGSPDTAAVSLTPALPLPRSPQTTTTTGGGRMTTTPAAQCTLSPERMPPCPGRHVSRTLYAPVKSGNGFSPETTLLPAARRGNRGFTQSRPCMEGDKKTAVLSSLLVHAVSFRGTAVVRQQCHNTVPEWWLVHGACMQPAPPRSPRMAPHLLLLFTSRNTLDGDIDNARGTSLLHRIKGAFKHSQGSCPPSTSAALSRYSFSSSSLASMTPVGRVSLPAFSAASFTGAESFAGGTSEGVSSSRNFTGSTTFVSSSAFRVSADSSTRLGRGEGGSLPATNLVATATLPQTQSATSVGSVPLHTGGASVSTAAHSPSVFVSPLIDRVRHTPFDGPSCGTAFVEVVLAQLQLLVKTSPAGHAPRPAPAGVQRPPEQGSHQLQQPKHGRGRALEAPVSSRFLTPAAASSFVSLLEAGAALTTTTAAHLELLALLYDAAVASVVNALVRIATSPHSSSSPPPHPVASVVNSGVTCSHRHESATLMRGQMDVSGFLLARWSFGQRLALALERLGVPPSLDLVEGLAREGLRQFPTRAVIAGQRCGAFEGVTLSLLLRHQPSLAALLRKHVVAFAPQLSHELGLISAPAARPLHDIVTPAEEQALTETIRQALYGDTAMHRAAATTPSFPSRSGYRDAGSPTLALQPAHLPRLQARMLFLHLLTHATVTPQEVTLPCEGVAGAFTQTAPPCEQKRHVMAVLDPAPYLQRGDEGSIPYETEFASPFPPFQRWWRQRRQRGSATRNPKHGFTWCSMNIANSRNSKLLFTTPPSSSASCVHLPPSIDMADDDAGGEKRNRPAATSIIHRPSEVITHEGCSEELQREVPVALATPPSAPVDSSFSTLAPGVGLPLNEKHKPDMLRGTISLVSLCEPSLAWSEAEDGGMRDTHVESQETAAADATALLPLLLAATPLGYTIAKERARAAMAVVLDPFFKGD</sequence>
<dbReference type="GeneID" id="40329192"/>
<feature type="compositionally biased region" description="Polar residues" evidence="1">
    <location>
        <begin position="455"/>
        <end position="469"/>
    </location>
</feature>
<dbReference type="Proteomes" id="UP000283634">
    <property type="component" value="Unassembled WGS sequence"/>
</dbReference>
<dbReference type="RefSeq" id="XP_029238069.1">
    <property type="nucleotide sequence ID" value="XM_029382146.1"/>
</dbReference>
<feature type="region of interest" description="Disordered" evidence="1">
    <location>
        <begin position="1256"/>
        <end position="1325"/>
    </location>
</feature>
<feature type="compositionally biased region" description="Basic and acidic residues" evidence="1">
    <location>
        <begin position="435"/>
        <end position="452"/>
    </location>
</feature>
<protein>
    <submittedName>
        <fullName evidence="2">Uncharacterized protein</fullName>
    </submittedName>
</protein>
<accession>A0A3R7NLF4</accession>
<feature type="region of interest" description="Disordered" evidence="1">
    <location>
        <begin position="412"/>
        <end position="474"/>
    </location>
</feature>
<dbReference type="VEuPathDB" id="TriTrypDB:TRSC58_01812"/>
<dbReference type="OMA" id="HESATLM"/>
<feature type="region of interest" description="Disordered" evidence="1">
    <location>
        <begin position="1075"/>
        <end position="1108"/>
    </location>
</feature>
<evidence type="ECO:0000256" key="1">
    <source>
        <dbReference type="SAM" id="MobiDB-lite"/>
    </source>
</evidence>
<evidence type="ECO:0000313" key="3">
    <source>
        <dbReference type="Proteomes" id="UP000283634"/>
    </source>
</evidence>
<feature type="compositionally biased region" description="Low complexity" evidence="1">
    <location>
        <begin position="412"/>
        <end position="423"/>
    </location>
</feature>
<evidence type="ECO:0000313" key="2">
    <source>
        <dbReference type="EMBL" id="RNF04380.1"/>
    </source>
</evidence>
<feature type="region of interest" description="Disordered" evidence="1">
    <location>
        <begin position="1627"/>
        <end position="1661"/>
    </location>
</feature>
<gene>
    <name evidence="2" type="ORF">TraAM80_05259</name>
</gene>
<feature type="compositionally biased region" description="Low complexity" evidence="1">
    <location>
        <begin position="1627"/>
        <end position="1638"/>
    </location>
</feature>
<dbReference type="EMBL" id="MKGL01000165">
    <property type="protein sequence ID" value="RNF04380.1"/>
    <property type="molecule type" value="Genomic_DNA"/>
</dbReference>
<comment type="caution">
    <text evidence="2">The sequence shown here is derived from an EMBL/GenBank/DDBJ whole genome shotgun (WGS) entry which is preliminary data.</text>
</comment>
<name>A0A3R7NLF4_TRYRA</name>
<organism evidence="2 3">
    <name type="scientific">Trypanosoma rangeli</name>
    <dbReference type="NCBI Taxonomy" id="5698"/>
    <lineage>
        <taxon>Eukaryota</taxon>
        <taxon>Discoba</taxon>
        <taxon>Euglenozoa</taxon>
        <taxon>Kinetoplastea</taxon>
        <taxon>Metakinetoplastina</taxon>
        <taxon>Trypanosomatida</taxon>
        <taxon>Trypanosomatidae</taxon>
        <taxon>Trypanosoma</taxon>
        <taxon>Herpetosoma</taxon>
    </lineage>
</organism>
<proteinExistence type="predicted"/>